<evidence type="ECO:0000256" key="3">
    <source>
        <dbReference type="ARBA" id="ARBA00022833"/>
    </source>
</evidence>
<dbReference type="CDD" id="cd19497">
    <property type="entry name" value="RecA-like_ClpX"/>
    <property type="match status" value="1"/>
</dbReference>
<keyword evidence="9" id="KW-0378">Hydrolase</keyword>
<dbReference type="NCBIfam" id="TIGR00382">
    <property type="entry name" value="clpX"/>
    <property type="match status" value="1"/>
</dbReference>
<keyword evidence="3 6" id="KW-0862">Zinc</keyword>
<dbReference type="SMART" id="SM00382">
    <property type="entry name" value="AAA"/>
    <property type="match status" value="1"/>
</dbReference>
<comment type="similarity">
    <text evidence="6 7">Belongs to the ClpX chaperone family.</text>
</comment>
<organism evidence="9 10">
    <name type="scientific">Pedobacter segetis</name>
    <dbReference type="NCBI Taxonomy" id="2793069"/>
    <lineage>
        <taxon>Bacteria</taxon>
        <taxon>Pseudomonadati</taxon>
        <taxon>Bacteroidota</taxon>
        <taxon>Sphingobacteriia</taxon>
        <taxon>Sphingobacteriales</taxon>
        <taxon>Sphingobacteriaceae</taxon>
        <taxon>Pedobacter</taxon>
    </lineage>
</organism>
<dbReference type="PROSITE" id="PS00675">
    <property type="entry name" value="SIGMA54_INTERACT_1"/>
    <property type="match status" value="1"/>
</dbReference>
<keyword evidence="9" id="KW-0645">Protease</keyword>
<protein>
    <recommendedName>
        <fullName evidence="6">ATP-dependent Clp protease ATP-binding subunit ClpX</fullName>
    </recommendedName>
</protein>
<dbReference type="Gene3D" id="1.10.8.60">
    <property type="match status" value="1"/>
</dbReference>
<evidence type="ECO:0000256" key="2">
    <source>
        <dbReference type="ARBA" id="ARBA00022741"/>
    </source>
</evidence>
<dbReference type="SUPFAM" id="SSF52540">
    <property type="entry name" value="P-loop containing nucleoside triphosphate hydrolases"/>
    <property type="match status" value="1"/>
</dbReference>
<dbReference type="EMBL" id="JAEHFY010000010">
    <property type="protein sequence ID" value="MBK0382915.1"/>
    <property type="molecule type" value="Genomic_DNA"/>
</dbReference>
<evidence type="ECO:0000313" key="10">
    <source>
        <dbReference type="Proteomes" id="UP000660024"/>
    </source>
</evidence>
<dbReference type="Gene3D" id="3.40.50.300">
    <property type="entry name" value="P-loop containing nucleotide triphosphate hydrolases"/>
    <property type="match status" value="1"/>
</dbReference>
<sequence>MTKNQKDIKCSFCGAGKQDSLMLIAGLDAHICDKCVGQANDILAEELTLKKGKNMSPVLTLLKPLEIKEHLDQYIIGQTDAKKVLAVAVYNHYKRLNQKIGKDEVEIEKSNIMMVGETGTGKTLLAKTIAKILNVPFCICDATVLTEAGYVGEDVESILTRLLQAADYDVNAAERGIVYIDEVDKVARKSDNPSITRDVSGEGVQQALLKILEGTVVNVPPQGGRKHPDQKMIPVNTNNILFICGGAFDGIEKKIANRLRTQTVGYKFKADTDDIDLKNLYKYITPLDLKSFGMIPELIGRVPVITHLNPLDRETLLSILKEPKNSLVKQYTKLFSYENIELEFKKDVFEFIVDKAMEFKLGARGLRSICEAIMIDAMFEMPSQKQEDKKLIIDLNYAREQFEKSDLKKLKAA</sequence>
<comment type="function">
    <text evidence="6">ATP-dependent specificity component of the Clp protease. It directs the protease to specific substrates. Can perform chaperone functions in the absence of ClpP.</text>
</comment>
<dbReference type="InterPro" id="IPR004487">
    <property type="entry name" value="Clp_protease_ATP-bd_su_ClpX"/>
</dbReference>
<dbReference type="InterPro" id="IPR027417">
    <property type="entry name" value="P-loop_NTPase"/>
</dbReference>
<dbReference type="Pfam" id="PF10431">
    <property type="entry name" value="ClpB_D2-small"/>
    <property type="match status" value="1"/>
</dbReference>
<keyword evidence="1 6" id="KW-0479">Metal-binding</keyword>
<dbReference type="GO" id="GO:0005524">
    <property type="term" value="F:ATP binding"/>
    <property type="evidence" value="ECO:0007669"/>
    <property type="project" value="UniProtKB-KW"/>
</dbReference>
<dbReference type="InterPro" id="IPR019489">
    <property type="entry name" value="Clp_ATPase_C"/>
</dbReference>
<dbReference type="InterPro" id="IPR003959">
    <property type="entry name" value="ATPase_AAA_core"/>
</dbReference>
<keyword evidence="5 6" id="KW-0143">Chaperone</keyword>
<dbReference type="NCBIfam" id="NF003745">
    <property type="entry name" value="PRK05342.1"/>
    <property type="match status" value="1"/>
</dbReference>
<dbReference type="PANTHER" id="PTHR48102:SF7">
    <property type="entry name" value="ATP-DEPENDENT CLP PROTEASE ATP-BINDING SUBUNIT CLPX-LIKE, MITOCHONDRIAL"/>
    <property type="match status" value="1"/>
</dbReference>
<keyword evidence="10" id="KW-1185">Reference proteome</keyword>
<evidence type="ECO:0000256" key="5">
    <source>
        <dbReference type="ARBA" id="ARBA00023186"/>
    </source>
</evidence>
<feature type="binding site" evidence="6 7">
    <location>
        <position position="32"/>
    </location>
    <ligand>
        <name>Zn(2+)</name>
        <dbReference type="ChEBI" id="CHEBI:29105"/>
    </ligand>
</feature>
<evidence type="ECO:0000313" key="9">
    <source>
        <dbReference type="EMBL" id="MBK0382915.1"/>
    </source>
</evidence>
<dbReference type="Pfam" id="PF06689">
    <property type="entry name" value="zf-C4_ClpX"/>
    <property type="match status" value="1"/>
</dbReference>
<dbReference type="InterPro" id="IPR046425">
    <property type="entry name" value="ClpX_bact"/>
</dbReference>
<dbReference type="InterPro" id="IPR059188">
    <property type="entry name" value="Znf_CLPX-like"/>
</dbReference>
<feature type="binding site" evidence="6 7">
    <location>
        <position position="35"/>
    </location>
    <ligand>
        <name>Zn(2+)</name>
        <dbReference type="ChEBI" id="CHEBI:29105"/>
    </ligand>
</feature>
<dbReference type="HAMAP" id="MF_00175">
    <property type="entry name" value="ClpX"/>
    <property type="match status" value="1"/>
</dbReference>
<evidence type="ECO:0000256" key="1">
    <source>
        <dbReference type="ARBA" id="ARBA00022723"/>
    </source>
</evidence>
<dbReference type="InterPro" id="IPR003593">
    <property type="entry name" value="AAA+_ATPase"/>
</dbReference>
<dbReference type="InterPro" id="IPR010603">
    <property type="entry name" value="Znf_CppX_C4"/>
</dbReference>
<dbReference type="SUPFAM" id="SSF57716">
    <property type="entry name" value="Glucocorticoid receptor-like (DNA-binding domain)"/>
    <property type="match status" value="1"/>
</dbReference>
<dbReference type="PANTHER" id="PTHR48102">
    <property type="entry name" value="ATP-DEPENDENT CLP PROTEASE ATP-BINDING SUBUNIT CLPX-LIKE, MITOCHONDRIAL-RELATED"/>
    <property type="match status" value="1"/>
</dbReference>
<accession>A0ABS1BJ72</accession>
<evidence type="ECO:0000256" key="6">
    <source>
        <dbReference type="HAMAP-Rule" id="MF_00175"/>
    </source>
</evidence>
<evidence type="ECO:0000256" key="7">
    <source>
        <dbReference type="PROSITE-ProRule" id="PRU01250"/>
    </source>
</evidence>
<reference evidence="9 10" key="1">
    <citation type="submission" date="2020-12" db="EMBL/GenBank/DDBJ databases">
        <title>Bacterial novel species Pedobacter sp. SD-b isolated from soil.</title>
        <authorList>
            <person name="Jung H.-Y."/>
        </authorList>
    </citation>
    <scope>NUCLEOTIDE SEQUENCE [LARGE SCALE GENOMIC DNA]</scope>
    <source>
        <strain evidence="9 10">SD-b</strain>
    </source>
</reference>
<feature type="binding site" evidence="6 7">
    <location>
        <position position="10"/>
    </location>
    <ligand>
        <name>Zn(2+)</name>
        <dbReference type="ChEBI" id="CHEBI:29105"/>
    </ligand>
</feature>
<gene>
    <name evidence="6 9" type="primary">clpX</name>
    <name evidence="9" type="ORF">I5M32_08075</name>
</gene>
<comment type="subunit">
    <text evidence="6">Component of the ClpX-ClpP complex. Forms a hexameric ring that, in the presence of ATP, binds to fourteen ClpP subunits assembled into a disk-like structure with a central cavity, resembling the structure of eukaryotic proteasomes.</text>
</comment>
<feature type="binding site" evidence="6 7">
    <location>
        <position position="13"/>
    </location>
    <ligand>
        <name>Zn(2+)</name>
        <dbReference type="ChEBI" id="CHEBI:29105"/>
    </ligand>
</feature>
<feature type="domain" description="ClpX-type ZB" evidence="8">
    <location>
        <begin position="1"/>
        <end position="51"/>
    </location>
</feature>
<dbReference type="InterPro" id="IPR025662">
    <property type="entry name" value="Sigma_54_int_dom_ATP-bd_1"/>
</dbReference>
<dbReference type="GO" id="GO:0008233">
    <property type="term" value="F:peptidase activity"/>
    <property type="evidence" value="ECO:0007669"/>
    <property type="project" value="UniProtKB-KW"/>
</dbReference>
<dbReference type="SMART" id="SM01086">
    <property type="entry name" value="ClpB_D2-small"/>
    <property type="match status" value="1"/>
</dbReference>
<proteinExistence type="inferred from homology"/>
<keyword evidence="2 6" id="KW-0547">Nucleotide-binding</keyword>
<dbReference type="Gene3D" id="6.20.220.10">
    <property type="entry name" value="ClpX chaperone, C4-type zinc finger domain"/>
    <property type="match status" value="1"/>
</dbReference>
<dbReference type="Proteomes" id="UP000660024">
    <property type="component" value="Unassembled WGS sequence"/>
</dbReference>
<dbReference type="SMART" id="SM00994">
    <property type="entry name" value="zf-C4_ClpX"/>
    <property type="match status" value="1"/>
</dbReference>
<dbReference type="Pfam" id="PF07724">
    <property type="entry name" value="AAA_2"/>
    <property type="match status" value="1"/>
</dbReference>
<comment type="caution">
    <text evidence="9">The sequence shown here is derived from an EMBL/GenBank/DDBJ whole genome shotgun (WGS) entry which is preliminary data.</text>
</comment>
<dbReference type="InterPro" id="IPR050052">
    <property type="entry name" value="ATP-dep_Clp_protease_ClpX"/>
</dbReference>
<evidence type="ECO:0000256" key="4">
    <source>
        <dbReference type="ARBA" id="ARBA00022840"/>
    </source>
</evidence>
<comment type="caution">
    <text evidence="6">Lacks conserved residue(s) required for the propagation of feature annotation.</text>
</comment>
<dbReference type="PROSITE" id="PS51902">
    <property type="entry name" value="CLPX_ZB"/>
    <property type="match status" value="1"/>
</dbReference>
<evidence type="ECO:0000259" key="8">
    <source>
        <dbReference type="PROSITE" id="PS51902"/>
    </source>
</evidence>
<dbReference type="GO" id="GO:0006508">
    <property type="term" value="P:proteolysis"/>
    <property type="evidence" value="ECO:0007669"/>
    <property type="project" value="UniProtKB-KW"/>
</dbReference>
<dbReference type="InterPro" id="IPR038366">
    <property type="entry name" value="Znf_CppX_C4_sf"/>
</dbReference>
<name>A0ABS1BJ72_9SPHI</name>
<dbReference type="RefSeq" id="WP_200585729.1">
    <property type="nucleotide sequence ID" value="NZ_JAEHFY010000010.1"/>
</dbReference>
<keyword evidence="4 6" id="KW-0067">ATP-binding</keyword>